<dbReference type="AlphaFoldDB" id="A0A395JHZ1"/>
<sequence length="276" mass="30238">MIKRRPVSVRSTNGFALLTAVWIAAILAMLTVGLASQYSANTEATRLDMLRLKHNFLHQAGIRHAALTLASNRVAVAPTGTPAHILNLNLRAGSVMIEVENEAARLDLRYVADDVLVAILSEVGLDSASTATIVQRVQALVQQGKPLTYRLLREWLESTPGAYQRLIPNVSLHNGVATVHPQLASEMVLSWLPNLAVADRQRLLLERQQQSLVDARIPNSLALVSTPVHHTMLDTRLSAYYRITVTSKVGSATRVSSEVIKMTNAEGRLYDSVARL</sequence>
<proteinExistence type="predicted"/>
<dbReference type="EMBL" id="QNRT01000009">
    <property type="protein sequence ID" value="RBP47141.1"/>
    <property type="molecule type" value="Genomic_DNA"/>
</dbReference>
<keyword evidence="2" id="KW-1185">Reference proteome</keyword>
<reference evidence="1 2" key="1">
    <citation type="submission" date="2018-06" db="EMBL/GenBank/DDBJ databases">
        <title>Genomic Encyclopedia of Type Strains, Phase IV (KMG-IV): sequencing the most valuable type-strain genomes for metagenomic binning, comparative biology and taxonomic classification.</title>
        <authorList>
            <person name="Goeker M."/>
        </authorList>
    </citation>
    <scope>NUCLEOTIDE SEQUENCE [LARGE SCALE GENOMIC DNA]</scope>
    <source>
        <strain evidence="1 2">DSM 24032</strain>
    </source>
</reference>
<evidence type="ECO:0008006" key="3">
    <source>
        <dbReference type="Google" id="ProtNLM"/>
    </source>
</evidence>
<evidence type="ECO:0000313" key="2">
    <source>
        <dbReference type="Proteomes" id="UP000253083"/>
    </source>
</evidence>
<comment type="caution">
    <text evidence="1">The sequence shown here is derived from an EMBL/GenBank/DDBJ whole genome shotgun (WGS) entry which is preliminary data.</text>
</comment>
<gene>
    <name evidence="1" type="ORF">DFR28_10913</name>
</gene>
<organism evidence="1 2">
    <name type="scientific">Arenicella xantha</name>
    <dbReference type="NCBI Taxonomy" id="644221"/>
    <lineage>
        <taxon>Bacteria</taxon>
        <taxon>Pseudomonadati</taxon>
        <taxon>Pseudomonadota</taxon>
        <taxon>Gammaproteobacteria</taxon>
        <taxon>Arenicellales</taxon>
        <taxon>Arenicellaceae</taxon>
        <taxon>Arenicella</taxon>
    </lineage>
</organism>
<evidence type="ECO:0000313" key="1">
    <source>
        <dbReference type="EMBL" id="RBP47141.1"/>
    </source>
</evidence>
<dbReference type="InParanoid" id="A0A395JHZ1"/>
<name>A0A395JHZ1_9GAMM</name>
<dbReference type="Proteomes" id="UP000253083">
    <property type="component" value="Unassembled WGS sequence"/>
</dbReference>
<accession>A0A395JHZ1</accession>
<protein>
    <recommendedName>
        <fullName evidence="3">General secretion pathway protein K</fullName>
    </recommendedName>
</protein>
<dbReference type="RefSeq" id="WP_113955864.1">
    <property type="nucleotide sequence ID" value="NZ_QNRT01000009.1"/>
</dbReference>